<evidence type="ECO:0000256" key="3">
    <source>
        <dbReference type="ARBA" id="ARBA00022692"/>
    </source>
</evidence>
<dbReference type="PANTHER" id="PTHR47371">
    <property type="entry name" value="LIPOTEICHOIC ACID SYNTHASE"/>
    <property type="match status" value="1"/>
</dbReference>
<keyword evidence="9" id="KW-1185">Reference proteome</keyword>
<evidence type="ECO:0000256" key="4">
    <source>
        <dbReference type="ARBA" id="ARBA00022989"/>
    </source>
</evidence>
<comment type="subcellular location">
    <subcellularLocation>
        <location evidence="1">Cell membrane</location>
        <topology evidence="1">Multi-pass membrane protein</topology>
    </subcellularLocation>
</comment>
<dbReference type="Gene3D" id="3.40.720.10">
    <property type="entry name" value="Alkaline Phosphatase, subunit A"/>
    <property type="match status" value="1"/>
</dbReference>
<gene>
    <name evidence="8" type="ORF">ACFSKX_02510</name>
</gene>
<comment type="caution">
    <text evidence="8">The sequence shown here is derived from an EMBL/GenBank/DDBJ whole genome shotgun (WGS) entry which is preliminary data.</text>
</comment>
<keyword evidence="4 6" id="KW-1133">Transmembrane helix</keyword>
<sequence>MLEKEYSWNWGNFFWAILVVILAPNLFFGVLAQHLDLGRPYINIDYALVMLVVILNQRLLGIFFLFLSFFFDALGLVGQVFPILRLTDIFYVFSFVGITPWIYKFYILVFILVYIFCCMLCMRKSNSRKRLEILFCVNVLVLGYFYTAIFGGEDGKRIWRHTENPIIDSQIVFGLESRETGFVQGLDAEGALFEDVKISGATAPWFDANKEVDEKVLLIVSESWGVTDKKLQEAILAPILDLRESFTDWKRGSIDFRGITVQAEMRELCQLHPLHFNFEEHTEELKQCLPNLLKKRGYKTHAFHGAAGLMYDRMRWYPDVGFDKMTFFESHVWPRRCYSFPGACDSDMADYVKKSLEAKGKVFSYWLTLNSHYTYDKRDIHSDYLDCEHFNLKVGSQSCRNFKLHAQFFNDLAGLLKSPVMSNTRVVVVGDHEPPITNAKEKEQYFTEGKVPWISLKVKNIRGAETVAKG</sequence>
<dbReference type="Proteomes" id="UP001597425">
    <property type="component" value="Unassembled WGS sequence"/>
</dbReference>
<protein>
    <submittedName>
        <fullName evidence="8">Sulfatase-like hydrolase/transferase</fullName>
    </submittedName>
</protein>
<dbReference type="RefSeq" id="WP_265720619.1">
    <property type="nucleotide sequence ID" value="NZ_JAPIVK010000004.1"/>
</dbReference>
<feature type="transmembrane region" description="Helical" evidence="6">
    <location>
        <begin position="12"/>
        <end position="32"/>
    </location>
</feature>
<name>A0ABW5EA62_9GAMM</name>
<feature type="transmembrane region" description="Helical" evidence="6">
    <location>
        <begin position="62"/>
        <end position="81"/>
    </location>
</feature>
<dbReference type="SUPFAM" id="SSF53649">
    <property type="entry name" value="Alkaline phosphatase-like"/>
    <property type="match status" value="1"/>
</dbReference>
<dbReference type="InterPro" id="IPR017850">
    <property type="entry name" value="Alkaline_phosphatase_core_sf"/>
</dbReference>
<evidence type="ECO:0000256" key="1">
    <source>
        <dbReference type="ARBA" id="ARBA00004651"/>
    </source>
</evidence>
<dbReference type="Pfam" id="PF00884">
    <property type="entry name" value="Sulfatase"/>
    <property type="match status" value="1"/>
</dbReference>
<evidence type="ECO:0000259" key="7">
    <source>
        <dbReference type="Pfam" id="PF00884"/>
    </source>
</evidence>
<dbReference type="EMBL" id="JBHUJD010000002">
    <property type="protein sequence ID" value="MFD2309275.1"/>
    <property type="molecule type" value="Genomic_DNA"/>
</dbReference>
<evidence type="ECO:0000313" key="8">
    <source>
        <dbReference type="EMBL" id="MFD2309275.1"/>
    </source>
</evidence>
<evidence type="ECO:0000256" key="2">
    <source>
        <dbReference type="ARBA" id="ARBA00022475"/>
    </source>
</evidence>
<keyword evidence="2" id="KW-1003">Cell membrane</keyword>
<organism evidence="8 9">
    <name type="scientific">Microbulbifer halophilus</name>
    <dbReference type="NCBI Taxonomy" id="453963"/>
    <lineage>
        <taxon>Bacteria</taxon>
        <taxon>Pseudomonadati</taxon>
        <taxon>Pseudomonadota</taxon>
        <taxon>Gammaproteobacteria</taxon>
        <taxon>Cellvibrionales</taxon>
        <taxon>Microbulbiferaceae</taxon>
        <taxon>Microbulbifer</taxon>
    </lineage>
</organism>
<accession>A0ABW5EA62</accession>
<feature type="domain" description="Sulfatase N-terminal" evidence="7">
    <location>
        <begin position="268"/>
        <end position="438"/>
    </location>
</feature>
<evidence type="ECO:0000256" key="5">
    <source>
        <dbReference type="ARBA" id="ARBA00023136"/>
    </source>
</evidence>
<evidence type="ECO:0000313" key="9">
    <source>
        <dbReference type="Proteomes" id="UP001597425"/>
    </source>
</evidence>
<proteinExistence type="predicted"/>
<feature type="transmembrane region" description="Helical" evidence="6">
    <location>
        <begin position="133"/>
        <end position="152"/>
    </location>
</feature>
<keyword evidence="3 6" id="KW-0812">Transmembrane</keyword>
<dbReference type="InterPro" id="IPR000917">
    <property type="entry name" value="Sulfatase_N"/>
</dbReference>
<evidence type="ECO:0000256" key="6">
    <source>
        <dbReference type="SAM" id="Phobius"/>
    </source>
</evidence>
<dbReference type="InterPro" id="IPR050448">
    <property type="entry name" value="OpgB/LTA_synthase_biosynth"/>
</dbReference>
<feature type="transmembrane region" description="Helical" evidence="6">
    <location>
        <begin position="101"/>
        <end position="121"/>
    </location>
</feature>
<keyword evidence="5 6" id="KW-0472">Membrane</keyword>
<dbReference type="PANTHER" id="PTHR47371:SF3">
    <property type="entry name" value="PHOSPHOGLYCEROL TRANSFERASE I"/>
    <property type="match status" value="1"/>
</dbReference>
<reference evidence="9" key="1">
    <citation type="journal article" date="2019" name="Int. J. Syst. Evol. Microbiol.">
        <title>The Global Catalogue of Microorganisms (GCM) 10K type strain sequencing project: providing services to taxonomists for standard genome sequencing and annotation.</title>
        <authorList>
            <consortium name="The Broad Institute Genomics Platform"/>
            <consortium name="The Broad Institute Genome Sequencing Center for Infectious Disease"/>
            <person name="Wu L."/>
            <person name="Ma J."/>
        </authorList>
    </citation>
    <scope>NUCLEOTIDE SEQUENCE [LARGE SCALE GENOMIC DNA]</scope>
    <source>
        <strain evidence="9">KCTC 12848</strain>
    </source>
</reference>